<gene>
    <name evidence="2" type="ORF">pdam_00017821</name>
</gene>
<dbReference type="Proteomes" id="UP000275408">
    <property type="component" value="Unassembled WGS sequence"/>
</dbReference>
<feature type="region of interest" description="Disordered" evidence="1">
    <location>
        <begin position="132"/>
        <end position="175"/>
    </location>
</feature>
<keyword evidence="3" id="KW-1185">Reference proteome</keyword>
<dbReference type="EMBL" id="RCHS01002701">
    <property type="protein sequence ID" value="RMX46474.1"/>
    <property type="molecule type" value="Genomic_DNA"/>
</dbReference>
<organism evidence="2 3">
    <name type="scientific">Pocillopora damicornis</name>
    <name type="common">Cauliflower coral</name>
    <name type="synonym">Millepora damicornis</name>
    <dbReference type="NCBI Taxonomy" id="46731"/>
    <lineage>
        <taxon>Eukaryota</taxon>
        <taxon>Metazoa</taxon>
        <taxon>Cnidaria</taxon>
        <taxon>Anthozoa</taxon>
        <taxon>Hexacorallia</taxon>
        <taxon>Scleractinia</taxon>
        <taxon>Astrocoeniina</taxon>
        <taxon>Pocilloporidae</taxon>
        <taxon>Pocillopora</taxon>
    </lineage>
</organism>
<dbReference type="AlphaFoldDB" id="A0A3M6TYW9"/>
<comment type="caution">
    <text evidence="2">The sequence shown here is derived from an EMBL/GenBank/DDBJ whole genome shotgun (WGS) entry which is preliminary data.</text>
</comment>
<accession>A0A3M6TYW9</accession>
<feature type="compositionally biased region" description="Basic and acidic residues" evidence="1">
    <location>
        <begin position="142"/>
        <end position="175"/>
    </location>
</feature>
<protein>
    <submittedName>
        <fullName evidence="2">Uncharacterized protein</fullName>
    </submittedName>
</protein>
<evidence type="ECO:0000313" key="2">
    <source>
        <dbReference type="EMBL" id="RMX46474.1"/>
    </source>
</evidence>
<sequence length="175" mass="20478">MQWTTIAQCLGVSPKTLYRKRLEYGFEDSFTDISDEELECNIRDVLRLTPFSDQSKFLKKAVSEIAHYGPAGLQIENKMSDEWVFHIRKQPRSKERLKREKGIGCIIKSVGEKRRKSQIDLASSETYKTTTEEITQKNNMKQVRDEAHTKVQARKDIIPDKYHERKENQNKDDAL</sequence>
<name>A0A3M6TYW9_POCDA</name>
<reference evidence="2 3" key="1">
    <citation type="journal article" date="2018" name="Sci. Rep.">
        <title>Comparative analysis of the Pocillopora damicornis genome highlights role of immune system in coral evolution.</title>
        <authorList>
            <person name="Cunning R."/>
            <person name="Bay R.A."/>
            <person name="Gillette P."/>
            <person name="Baker A.C."/>
            <person name="Traylor-Knowles N."/>
        </authorList>
    </citation>
    <scope>NUCLEOTIDE SEQUENCE [LARGE SCALE GENOMIC DNA]</scope>
    <source>
        <strain evidence="2">RSMAS</strain>
        <tissue evidence="2">Whole animal</tissue>
    </source>
</reference>
<evidence type="ECO:0000256" key="1">
    <source>
        <dbReference type="SAM" id="MobiDB-lite"/>
    </source>
</evidence>
<proteinExistence type="predicted"/>
<evidence type="ECO:0000313" key="3">
    <source>
        <dbReference type="Proteomes" id="UP000275408"/>
    </source>
</evidence>